<dbReference type="AlphaFoldDB" id="A0A3M0CGG4"/>
<organism evidence="1 2">
    <name type="scientific">Eilatimonas milleporae</name>
    <dbReference type="NCBI Taxonomy" id="911205"/>
    <lineage>
        <taxon>Bacteria</taxon>
        <taxon>Pseudomonadati</taxon>
        <taxon>Pseudomonadota</taxon>
        <taxon>Alphaproteobacteria</taxon>
        <taxon>Kordiimonadales</taxon>
        <taxon>Kordiimonadaceae</taxon>
        <taxon>Eilatimonas</taxon>
    </lineage>
</organism>
<gene>
    <name evidence="1" type="ORF">BXY39_1320</name>
</gene>
<accession>A0A3M0CGG4</accession>
<dbReference type="RefSeq" id="WP_121938027.1">
    <property type="nucleotide sequence ID" value="NZ_REFR01000010.1"/>
</dbReference>
<dbReference type="InParanoid" id="A0A3M0CGG4"/>
<evidence type="ECO:0000313" key="2">
    <source>
        <dbReference type="Proteomes" id="UP000271227"/>
    </source>
</evidence>
<dbReference type="EMBL" id="REFR01000010">
    <property type="protein sequence ID" value="RMB08684.1"/>
    <property type="molecule type" value="Genomic_DNA"/>
</dbReference>
<comment type="caution">
    <text evidence="1">The sequence shown here is derived from an EMBL/GenBank/DDBJ whole genome shotgun (WGS) entry which is preliminary data.</text>
</comment>
<proteinExistence type="predicted"/>
<name>A0A3M0CGG4_9PROT</name>
<reference evidence="1 2" key="1">
    <citation type="submission" date="2018-10" db="EMBL/GenBank/DDBJ databases">
        <title>Genomic Encyclopedia of Archaeal and Bacterial Type Strains, Phase II (KMG-II): from individual species to whole genera.</title>
        <authorList>
            <person name="Goeker M."/>
        </authorList>
    </citation>
    <scope>NUCLEOTIDE SEQUENCE [LARGE SCALE GENOMIC DNA]</scope>
    <source>
        <strain evidence="1 2">DSM 25217</strain>
    </source>
</reference>
<keyword evidence="2" id="KW-1185">Reference proteome</keyword>
<evidence type="ECO:0000313" key="1">
    <source>
        <dbReference type="EMBL" id="RMB08684.1"/>
    </source>
</evidence>
<sequence>MPIRPLSLQTPLGEILLLRNTVTDFTSFQYVLNAARFVGQQADTPGVLIDLGGGHSVLPAEITLSGLAKGNKIL</sequence>
<protein>
    <submittedName>
        <fullName evidence="1">Uncharacterized protein</fullName>
    </submittedName>
</protein>
<dbReference type="Proteomes" id="UP000271227">
    <property type="component" value="Unassembled WGS sequence"/>
</dbReference>